<comment type="caution">
    <text evidence="1">The sequence shown here is derived from an EMBL/GenBank/DDBJ whole genome shotgun (WGS) entry which is preliminary data.</text>
</comment>
<dbReference type="EMBL" id="VWSJ01000007">
    <property type="protein sequence ID" value="MSN96180.1"/>
    <property type="molecule type" value="Genomic_DNA"/>
</dbReference>
<gene>
    <name evidence="1" type="ORF">F1B92_03045</name>
</gene>
<dbReference type="Proteomes" id="UP000476338">
    <property type="component" value="Unassembled WGS sequence"/>
</dbReference>
<proteinExistence type="predicted"/>
<evidence type="ECO:0000313" key="1">
    <source>
        <dbReference type="EMBL" id="MSN96180.1"/>
    </source>
</evidence>
<sequence length="168" mass="19705">MGMIANYQFLSDENLKELKSFNEDADEIFEKVEDWNEEAKILLDLDKMWDVLHFVLTGVDSLEPIENNPLSEAVVGVSSIDNIEEFVAYTEKSRIEDIILALESFDIEKALEKFSMEECKKADLYPNIWDYEEEADEIKEEIMDYFQKMKDFYKKILEANGNVLITIY</sequence>
<dbReference type="InterPro" id="IPR035944">
    <property type="entry name" value="YfbM-like_sf"/>
</dbReference>
<keyword evidence="2" id="KW-1185">Reference proteome</keyword>
<accession>A0A6L5WG95</accession>
<evidence type="ECO:0000313" key="2">
    <source>
        <dbReference type="Proteomes" id="UP000476338"/>
    </source>
</evidence>
<dbReference type="Gene3D" id="3.40.1760.10">
    <property type="entry name" value="YfbM-like super family"/>
    <property type="match status" value="1"/>
</dbReference>
<reference evidence="1 2" key="1">
    <citation type="submission" date="2019-09" db="EMBL/GenBank/DDBJ databases">
        <authorList>
            <person name="Silva M."/>
            <person name="Pereira G."/>
            <person name="Lopes-Da-Costa L."/>
            <person name="Silva E."/>
        </authorList>
    </citation>
    <scope>NUCLEOTIDE SEQUENCE [LARGE SCALE GENOMIC DNA]</scope>
    <source>
        <strain evidence="1 2">FMV-PI01</strain>
    </source>
</reference>
<organism evidence="1 2">
    <name type="scientific">Campylobacter portucalensis</name>
    <dbReference type="NCBI Taxonomy" id="2608384"/>
    <lineage>
        <taxon>Bacteria</taxon>
        <taxon>Pseudomonadati</taxon>
        <taxon>Campylobacterota</taxon>
        <taxon>Epsilonproteobacteria</taxon>
        <taxon>Campylobacterales</taxon>
        <taxon>Campylobacteraceae</taxon>
        <taxon>Campylobacter</taxon>
    </lineage>
</organism>
<dbReference type="Pfam" id="PF08974">
    <property type="entry name" value="DUF1877"/>
    <property type="match status" value="1"/>
</dbReference>
<dbReference type="InterPro" id="IPR015068">
    <property type="entry name" value="DUF1877"/>
</dbReference>
<dbReference type="AlphaFoldDB" id="A0A6L5WG95"/>
<dbReference type="RefSeq" id="WP_154570446.1">
    <property type="nucleotide sequence ID" value="NZ_VWSJ01000007.1"/>
</dbReference>
<reference evidence="1 2" key="2">
    <citation type="submission" date="2020-03" db="EMBL/GenBank/DDBJ databases">
        <title>Campylobacter portucalensis sp. nov., a new species of Campylobacter isolated from the reproductive tract of bulls.</title>
        <authorList>
            <person name="Silva M.F."/>
            <person name="Pereira G."/>
            <person name="Carneiro C."/>
            <person name="Hemphill A."/>
            <person name="Mateus L."/>
            <person name="Lopes-Da-Costa L."/>
            <person name="Silva E."/>
        </authorList>
    </citation>
    <scope>NUCLEOTIDE SEQUENCE [LARGE SCALE GENOMIC DNA]</scope>
    <source>
        <strain evidence="1 2">FMV-PI01</strain>
    </source>
</reference>
<protein>
    <submittedName>
        <fullName evidence="1">DUF1877 family protein</fullName>
    </submittedName>
</protein>
<dbReference type="SUPFAM" id="SSF111069">
    <property type="entry name" value="Hypothetical protein yfbM"/>
    <property type="match status" value="1"/>
</dbReference>
<name>A0A6L5WG95_9BACT</name>